<feature type="domain" description="Rhodanese" evidence="3">
    <location>
        <begin position="71"/>
        <end position="123"/>
    </location>
</feature>
<dbReference type="OrthoDB" id="9814704at2"/>
<evidence type="ECO:0000256" key="2">
    <source>
        <dbReference type="SAM" id="Phobius"/>
    </source>
</evidence>
<evidence type="ECO:0000313" key="5">
    <source>
        <dbReference type="Proteomes" id="UP000315003"/>
    </source>
</evidence>
<accession>A0A517SRW8</accession>
<gene>
    <name evidence="4" type="ORF">SV7mr_13720</name>
</gene>
<keyword evidence="2" id="KW-1133">Transmembrane helix</keyword>
<organism evidence="4 5">
    <name type="scientific">Stieleria bergensis</name>
    <dbReference type="NCBI Taxonomy" id="2528025"/>
    <lineage>
        <taxon>Bacteria</taxon>
        <taxon>Pseudomonadati</taxon>
        <taxon>Planctomycetota</taxon>
        <taxon>Planctomycetia</taxon>
        <taxon>Pirellulales</taxon>
        <taxon>Pirellulaceae</taxon>
        <taxon>Stieleria</taxon>
    </lineage>
</organism>
<dbReference type="InterPro" id="IPR036873">
    <property type="entry name" value="Rhodanese-like_dom_sf"/>
</dbReference>
<dbReference type="AlphaFoldDB" id="A0A517SRW8"/>
<evidence type="ECO:0000256" key="1">
    <source>
        <dbReference type="SAM" id="MobiDB-lite"/>
    </source>
</evidence>
<dbReference type="Pfam" id="PF00581">
    <property type="entry name" value="Rhodanese"/>
    <property type="match status" value="1"/>
</dbReference>
<evidence type="ECO:0000259" key="3">
    <source>
        <dbReference type="PROSITE" id="PS50206"/>
    </source>
</evidence>
<feature type="region of interest" description="Disordered" evidence="1">
    <location>
        <begin position="179"/>
        <end position="215"/>
    </location>
</feature>
<reference evidence="4 5" key="1">
    <citation type="submission" date="2019-02" db="EMBL/GenBank/DDBJ databases">
        <title>Deep-cultivation of Planctomycetes and their phenomic and genomic characterization uncovers novel biology.</title>
        <authorList>
            <person name="Wiegand S."/>
            <person name="Jogler M."/>
            <person name="Boedeker C."/>
            <person name="Pinto D."/>
            <person name="Vollmers J."/>
            <person name="Rivas-Marin E."/>
            <person name="Kohn T."/>
            <person name="Peeters S.H."/>
            <person name="Heuer A."/>
            <person name="Rast P."/>
            <person name="Oberbeckmann S."/>
            <person name="Bunk B."/>
            <person name="Jeske O."/>
            <person name="Meyerdierks A."/>
            <person name="Storesund J.E."/>
            <person name="Kallscheuer N."/>
            <person name="Luecker S."/>
            <person name="Lage O.M."/>
            <person name="Pohl T."/>
            <person name="Merkel B.J."/>
            <person name="Hornburger P."/>
            <person name="Mueller R.-W."/>
            <person name="Bruemmer F."/>
            <person name="Labrenz M."/>
            <person name="Spormann A.M."/>
            <person name="Op den Camp H."/>
            <person name="Overmann J."/>
            <person name="Amann R."/>
            <person name="Jetten M.S.M."/>
            <person name="Mascher T."/>
            <person name="Medema M.H."/>
            <person name="Devos D.P."/>
            <person name="Kaster A.-K."/>
            <person name="Ovreas L."/>
            <person name="Rohde M."/>
            <person name="Galperin M.Y."/>
            <person name="Jogler C."/>
        </authorList>
    </citation>
    <scope>NUCLEOTIDE SEQUENCE [LARGE SCALE GENOMIC DNA]</scope>
    <source>
        <strain evidence="4 5">SV_7m_r</strain>
    </source>
</reference>
<dbReference type="CDD" id="cd00158">
    <property type="entry name" value="RHOD"/>
    <property type="match status" value="1"/>
</dbReference>
<dbReference type="Gene3D" id="3.40.250.10">
    <property type="entry name" value="Rhodanese-like domain"/>
    <property type="match status" value="1"/>
</dbReference>
<protein>
    <submittedName>
        <fullName evidence="4">Rhodanese-like domain protein</fullName>
    </submittedName>
</protein>
<keyword evidence="2" id="KW-0472">Membrane</keyword>
<dbReference type="InterPro" id="IPR001763">
    <property type="entry name" value="Rhodanese-like_dom"/>
</dbReference>
<dbReference type="SUPFAM" id="SSF52821">
    <property type="entry name" value="Rhodanese/Cell cycle control phosphatase"/>
    <property type="match status" value="1"/>
</dbReference>
<feature type="compositionally biased region" description="Polar residues" evidence="1">
    <location>
        <begin position="179"/>
        <end position="189"/>
    </location>
</feature>
<sequence>MKRTHINIGIVAMVLATIGYSMLSGADQPRRTQQPANPNVDFLGFAKTTMALHETHERRRISEQEFIHRAAQKGAVVLDARSVSKFKLLHIKGAKNLPLPDFTEQDLQKVLPSKETMVLIYCNNNFNDQPVAFPTKTAKAALNVHTFTVLWNYGYKNIYELAPLLDTKTSKLTFEGTQASTTNLQSSSEKLPPAKSLPANVKPANVKPGKQRTGA</sequence>
<dbReference type="Proteomes" id="UP000315003">
    <property type="component" value="Chromosome"/>
</dbReference>
<keyword evidence="2" id="KW-0812">Transmembrane</keyword>
<name>A0A517SRW8_9BACT</name>
<dbReference type="EMBL" id="CP036272">
    <property type="protein sequence ID" value="QDT58870.1"/>
    <property type="molecule type" value="Genomic_DNA"/>
</dbReference>
<feature type="transmembrane region" description="Helical" evidence="2">
    <location>
        <begin position="6"/>
        <end position="23"/>
    </location>
</feature>
<keyword evidence="5" id="KW-1185">Reference proteome</keyword>
<dbReference type="PROSITE" id="PS50206">
    <property type="entry name" value="RHODANESE_3"/>
    <property type="match status" value="1"/>
</dbReference>
<evidence type="ECO:0000313" key="4">
    <source>
        <dbReference type="EMBL" id="QDT58870.1"/>
    </source>
</evidence>
<dbReference type="RefSeq" id="WP_145270348.1">
    <property type="nucleotide sequence ID" value="NZ_CP036272.1"/>
</dbReference>
<proteinExistence type="predicted"/>